<keyword evidence="10" id="KW-1185">Reference proteome</keyword>
<dbReference type="GO" id="GO:0003729">
    <property type="term" value="F:mRNA binding"/>
    <property type="evidence" value="ECO:0007669"/>
    <property type="project" value="TreeGrafter"/>
</dbReference>
<gene>
    <name evidence="9" type="ORF">CXQ85_001334</name>
</gene>
<dbReference type="Gene3D" id="4.10.1060.10">
    <property type="entry name" value="Zinc finger, RanBP2-type"/>
    <property type="match status" value="2"/>
</dbReference>
<dbReference type="InterPro" id="IPR001876">
    <property type="entry name" value="Znf_RanBP2"/>
</dbReference>
<evidence type="ECO:0000256" key="6">
    <source>
        <dbReference type="SAM" id="MobiDB-lite"/>
    </source>
</evidence>
<dbReference type="InterPro" id="IPR034351">
    <property type="entry name" value="Nrp1_RRM"/>
</dbReference>
<evidence type="ECO:0000256" key="2">
    <source>
        <dbReference type="ARBA" id="ARBA00022771"/>
    </source>
</evidence>
<feature type="compositionally biased region" description="Polar residues" evidence="6">
    <location>
        <begin position="602"/>
        <end position="613"/>
    </location>
</feature>
<feature type="compositionally biased region" description="Polar residues" evidence="6">
    <location>
        <begin position="555"/>
        <end position="570"/>
    </location>
</feature>
<dbReference type="PROSITE" id="PS50102">
    <property type="entry name" value="RRM"/>
    <property type="match status" value="1"/>
</dbReference>
<dbReference type="InterPro" id="IPR000504">
    <property type="entry name" value="RRM_dom"/>
</dbReference>
<feature type="compositionally biased region" description="Low complexity" evidence="6">
    <location>
        <begin position="503"/>
        <end position="515"/>
    </location>
</feature>
<dbReference type="Gene3D" id="3.30.70.330">
    <property type="match status" value="1"/>
</dbReference>
<dbReference type="GeneID" id="37006665"/>
<evidence type="ECO:0000256" key="1">
    <source>
        <dbReference type="ARBA" id="ARBA00022723"/>
    </source>
</evidence>
<dbReference type="PANTHER" id="PTHR23111">
    <property type="entry name" value="ZINC FINGER PROTEIN"/>
    <property type="match status" value="1"/>
</dbReference>
<feature type="region of interest" description="Disordered" evidence="6">
    <location>
        <begin position="636"/>
        <end position="680"/>
    </location>
</feature>
<dbReference type="VEuPathDB" id="FungiDB:CXQ85_001334"/>
<sequence>MSDIYVVVHLETTWDASPHQHQQQRHSPSELRSLSWCIVDADSLEQSKPECLHVGVDGDNTALPFKDAIAAFDKSVSEAVRSKDFSFITTDMHNLRVSLPREARDRQVVLPVYLQHPRVFDLFNEYSKWQSTHPEALSYPSSYLSNLVTALAVDVPENWASDDSDVPLVDIHARVLAQLARKSLPVDEHPTVLTKPYDTAHDAKVFLAERSKILYLSNLPSDTTQSELESWFTQYGGRPIAFWTLKNAEGEGKSQSKSKGICGFAVFAKHEEAAQSLFMNGRVLNDRVVEVQASSTRVLDKAADLLTPFPSSKNRPRPGDWTCPSCGFSNFQRRIACFRCSFPATSAVAIQEQMYPGAIDSTSIQAPQRRLKHDDKVSQPAYNAYNDYYSGSQVKNNNYNYGGNFSHGHMAMNTGGGTGNSNNGGHRMHYGNSVPFRAGDWKCTNENCQYHNFAKNSCCLKCGRAKPASANSGHNHHNNHHNGHHNNQGHSNNQHHHGHQNHHNSNNHGTGASHNNHNAAAAAAAAAAAGSIHSVNTTAAAIAAATASGQPLNLSNSFLGLQQPQPHSTRQGQGSHGSQSSSSSPIQNGGLYSNISHLQQLQYPQKSGSSNQHSQDHLGQGAAHLPQHLAFLQGQSASPHIQGQQRQKSNSSGSSPGLYVQGSSYQYKGQQHPDDGLLNGSGISLLGNQINSLNLNDQ</sequence>
<dbReference type="InterPro" id="IPR036443">
    <property type="entry name" value="Znf_RanBP2_sf"/>
</dbReference>
<dbReference type="OrthoDB" id="448399at2759"/>
<dbReference type="InterPro" id="IPR012677">
    <property type="entry name" value="Nucleotide-bd_a/b_plait_sf"/>
</dbReference>
<dbReference type="PROSITE" id="PS01358">
    <property type="entry name" value="ZF_RANBP2_1"/>
    <property type="match status" value="2"/>
</dbReference>
<comment type="caution">
    <text evidence="9">The sequence shown here is derived from an EMBL/GenBank/DDBJ whole genome shotgun (WGS) entry which is preliminary data.</text>
</comment>
<organism evidence="9 10">
    <name type="scientific">Candidozyma haemuli</name>
    <dbReference type="NCBI Taxonomy" id="45357"/>
    <lineage>
        <taxon>Eukaryota</taxon>
        <taxon>Fungi</taxon>
        <taxon>Dikarya</taxon>
        <taxon>Ascomycota</taxon>
        <taxon>Saccharomycotina</taxon>
        <taxon>Pichiomycetes</taxon>
        <taxon>Metschnikowiaceae</taxon>
        <taxon>Candidozyma</taxon>
    </lineage>
</organism>
<dbReference type="SMART" id="SM00360">
    <property type="entry name" value="RRM"/>
    <property type="match status" value="1"/>
</dbReference>
<evidence type="ECO:0000259" key="7">
    <source>
        <dbReference type="PROSITE" id="PS50102"/>
    </source>
</evidence>
<proteinExistence type="predicted"/>
<dbReference type="GO" id="GO:0008270">
    <property type="term" value="F:zinc ion binding"/>
    <property type="evidence" value="ECO:0007669"/>
    <property type="project" value="UniProtKB-KW"/>
</dbReference>
<dbReference type="EMBL" id="PKFO01000001">
    <property type="protein sequence ID" value="PVH19040.1"/>
    <property type="molecule type" value="Genomic_DNA"/>
</dbReference>
<evidence type="ECO:0000256" key="5">
    <source>
        <dbReference type="PROSITE-ProRule" id="PRU00322"/>
    </source>
</evidence>
<feature type="compositionally biased region" description="Low complexity" evidence="6">
    <location>
        <begin position="571"/>
        <end position="584"/>
    </location>
</feature>
<dbReference type="STRING" id="45357.A0A2V1ALU2"/>
<feature type="compositionally biased region" description="Basic residues" evidence="6">
    <location>
        <begin position="493"/>
        <end position="502"/>
    </location>
</feature>
<evidence type="ECO:0000259" key="8">
    <source>
        <dbReference type="PROSITE" id="PS50199"/>
    </source>
</evidence>
<feature type="compositionally biased region" description="Polar residues" evidence="6">
    <location>
        <begin position="636"/>
        <end position="669"/>
    </location>
</feature>
<feature type="region of interest" description="Disordered" evidence="6">
    <location>
        <begin position="555"/>
        <end position="591"/>
    </location>
</feature>
<evidence type="ECO:0000313" key="9">
    <source>
        <dbReference type="EMBL" id="PVH19040.1"/>
    </source>
</evidence>
<feature type="compositionally biased region" description="Basic residues" evidence="6">
    <location>
        <begin position="474"/>
        <end position="484"/>
    </location>
</feature>
<dbReference type="FunFam" id="4.10.1060.10:FF:000024">
    <property type="entry name" value="RNA-binding protein"/>
    <property type="match status" value="1"/>
</dbReference>
<dbReference type="SUPFAM" id="SSF54928">
    <property type="entry name" value="RNA-binding domain, RBD"/>
    <property type="match status" value="1"/>
</dbReference>
<dbReference type="InterPro" id="IPR035979">
    <property type="entry name" value="RBD_domain_sf"/>
</dbReference>
<dbReference type="SMART" id="SM00547">
    <property type="entry name" value="ZnF_RBZ"/>
    <property type="match status" value="2"/>
</dbReference>
<feature type="region of interest" description="Disordered" evidence="6">
    <location>
        <begin position="468"/>
        <end position="515"/>
    </location>
</feature>
<dbReference type="Pfam" id="PF00076">
    <property type="entry name" value="RRM_1"/>
    <property type="match status" value="1"/>
</dbReference>
<dbReference type="PANTHER" id="PTHR23111:SF40">
    <property type="entry name" value="RNA-BINDING PROTEIN INVOLVED IN HETEROCHROMATIN ASSEMBLY-RELATED"/>
    <property type="match status" value="1"/>
</dbReference>
<evidence type="ECO:0000256" key="3">
    <source>
        <dbReference type="ARBA" id="ARBA00022833"/>
    </source>
</evidence>
<dbReference type="CDD" id="cd12452">
    <property type="entry name" value="RRM_ARP_like"/>
    <property type="match status" value="1"/>
</dbReference>
<protein>
    <recommendedName>
        <fullName evidence="11">Asparagine-rich protein</fullName>
    </recommendedName>
</protein>
<accession>A0A2V1ALU2</accession>
<dbReference type="Proteomes" id="UP000244309">
    <property type="component" value="Unassembled WGS sequence"/>
</dbReference>
<feature type="domain" description="RRM" evidence="7">
    <location>
        <begin position="212"/>
        <end position="296"/>
    </location>
</feature>
<feature type="domain" description="RanBP2-type" evidence="8">
    <location>
        <begin position="437"/>
        <end position="468"/>
    </location>
</feature>
<evidence type="ECO:0000256" key="4">
    <source>
        <dbReference type="PROSITE-ProRule" id="PRU00176"/>
    </source>
</evidence>
<keyword evidence="3" id="KW-0862">Zinc</keyword>
<dbReference type="AlphaFoldDB" id="A0A2V1ALU2"/>
<dbReference type="RefSeq" id="XP_025339980.1">
    <property type="nucleotide sequence ID" value="XM_025485049.1"/>
</dbReference>
<keyword evidence="2 5" id="KW-0863">Zinc-finger</keyword>
<dbReference type="SUPFAM" id="SSF90209">
    <property type="entry name" value="Ran binding protein zinc finger-like"/>
    <property type="match status" value="2"/>
</dbReference>
<feature type="region of interest" description="Disordered" evidence="6">
    <location>
        <begin position="602"/>
        <end position="621"/>
    </location>
</feature>
<dbReference type="Pfam" id="PF00641">
    <property type="entry name" value="Zn_ribbon_RanBP"/>
    <property type="match status" value="1"/>
</dbReference>
<feature type="domain" description="RanBP2-type" evidence="8">
    <location>
        <begin position="317"/>
        <end position="346"/>
    </location>
</feature>
<keyword evidence="4" id="KW-0694">RNA-binding</keyword>
<dbReference type="PROSITE" id="PS50199">
    <property type="entry name" value="ZF_RANBP2_2"/>
    <property type="match status" value="2"/>
</dbReference>
<evidence type="ECO:0000313" key="10">
    <source>
        <dbReference type="Proteomes" id="UP000244309"/>
    </source>
</evidence>
<keyword evidence="1" id="KW-0479">Metal-binding</keyword>
<name>A0A2V1ALU2_9ASCO</name>
<evidence type="ECO:0008006" key="11">
    <source>
        <dbReference type="Google" id="ProtNLM"/>
    </source>
</evidence>
<reference evidence="9 10" key="1">
    <citation type="submission" date="2017-12" db="EMBL/GenBank/DDBJ databases">
        <title>Genome Sequence of a Multidrug-Resistant Candida haemulonii Isolate from a Patient with Chronic Leg Ulcers in Israel.</title>
        <authorList>
            <person name="Chow N.A."/>
            <person name="Gade L."/>
            <person name="Batra D."/>
            <person name="Rowe L.A."/>
            <person name="Ben-Ami R."/>
            <person name="Loparev V.N."/>
            <person name="Litvintseva A.P."/>
        </authorList>
    </citation>
    <scope>NUCLEOTIDE SEQUENCE [LARGE SCALE GENOMIC DNA]</scope>
    <source>
        <strain evidence="9 10">B11899</strain>
    </source>
</reference>